<gene>
    <name evidence="10" type="primary">folP_3</name>
    <name evidence="10" type="ORF">SDC9_04351</name>
</gene>
<accession>A0A644SVS1</accession>
<keyword evidence="5 10" id="KW-0808">Transferase</keyword>
<dbReference type="InterPro" id="IPR045031">
    <property type="entry name" value="DHP_synth-like"/>
</dbReference>
<evidence type="ECO:0000256" key="8">
    <source>
        <dbReference type="ARBA" id="ARBA00022909"/>
    </source>
</evidence>
<dbReference type="InterPro" id="IPR000489">
    <property type="entry name" value="Pterin-binding_dom"/>
</dbReference>
<evidence type="ECO:0000313" key="10">
    <source>
        <dbReference type="EMBL" id="MPL58808.1"/>
    </source>
</evidence>
<organism evidence="10">
    <name type="scientific">bioreactor metagenome</name>
    <dbReference type="NCBI Taxonomy" id="1076179"/>
    <lineage>
        <taxon>unclassified sequences</taxon>
        <taxon>metagenomes</taxon>
        <taxon>ecological metagenomes</taxon>
    </lineage>
</organism>
<sequence length="293" mass="31209">MKRTLSLPGRRTLSLGERPLVMGIVNLTPDSFFPDSRSPEPARAVERALALQEEGAEILDFGAESTRPGSAPVDPKEEIRRLIPTLKAFRARSGAVVSVDTRKAEVARAALDEGADIVNDIAALSDPGMAALVARTGAGLVLMHMLGEPSTMQESPVYDDCAAQVAEYLRAVAARALAAGVSKDSIILDPGIGFGKTLEHNLDLLKRLYLIVECGYPVLVGLSRKRFIGQISGKPVEKRLAGSLGAACAAWLGGADIIRVHDVAQTKDALALFTACLPEKTQSERAVRAIDEF</sequence>
<reference evidence="10" key="1">
    <citation type="submission" date="2019-08" db="EMBL/GenBank/DDBJ databases">
        <authorList>
            <person name="Kucharzyk K."/>
            <person name="Murdoch R.W."/>
            <person name="Higgins S."/>
            <person name="Loffler F."/>
        </authorList>
    </citation>
    <scope>NUCLEOTIDE SEQUENCE</scope>
</reference>
<dbReference type="CDD" id="cd00739">
    <property type="entry name" value="DHPS"/>
    <property type="match status" value="1"/>
</dbReference>
<dbReference type="Gene3D" id="3.20.20.20">
    <property type="entry name" value="Dihydropteroate synthase-like"/>
    <property type="match status" value="1"/>
</dbReference>
<dbReference type="PANTHER" id="PTHR20941">
    <property type="entry name" value="FOLATE SYNTHESIS PROTEINS"/>
    <property type="match status" value="1"/>
</dbReference>
<name>A0A644SVS1_9ZZZZ</name>
<dbReference type="GO" id="GO:0046872">
    <property type="term" value="F:metal ion binding"/>
    <property type="evidence" value="ECO:0007669"/>
    <property type="project" value="UniProtKB-KW"/>
</dbReference>
<evidence type="ECO:0000256" key="3">
    <source>
        <dbReference type="ARBA" id="ARBA00004763"/>
    </source>
</evidence>
<keyword evidence="6" id="KW-0479">Metal-binding</keyword>
<dbReference type="GO" id="GO:0046656">
    <property type="term" value="P:folic acid biosynthetic process"/>
    <property type="evidence" value="ECO:0007669"/>
    <property type="project" value="UniProtKB-KW"/>
</dbReference>
<evidence type="ECO:0000256" key="7">
    <source>
        <dbReference type="ARBA" id="ARBA00022842"/>
    </source>
</evidence>
<dbReference type="EC" id="2.5.1.15" evidence="4"/>
<evidence type="ECO:0000256" key="6">
    <source>
        <dbReference type="ARBA" id="ARBA00022723"/>
    </source>
</evidence>
<comment type="caution">
    <text evidence="10">The sequence shown here is derived from an EMBL/GenBank/DDBJ whole genome shotgun (WGS) entry which is preliminary data.</text>
</comment>
<comment type="pathway">
    <text evidence="3">Cofactor biosynthesis; tetrahydrofolate biosynthesis; 7,8-dihydrofolate from 2-amino-4-hydroxy-6-hydroxymethyl-7,8-dihydropteridine diphosphate and 4-aminobenzoate: step 1/2.</text>
</comment>
<dbReference type="InterPro" id="IPR006390">
    <property type="entry name" value="DHP_synth_dom"/>
</dbReference>
<evidence type="ECO:0000256" key="4">
    <source>
        <dbReference type="ARBA" id="ARBA00012458"/>
    </source>
</evidence>
<keyword evidence="7" id="KW-0460">Magnesium</keyword>
<dbReference type="PROSITE" id="PS50972">
    <property type="entry name" value="PTERIN_BINDING"/>
    <property type="match status" value="1"/>
</dbReference>
<comment type="catalytic activity">
    <reaction evidence="1">
        <text>(7,8-dihydropterin-6-yl)methyl diphosphate + 4-aminobenzoate = 7,8-dihydropteroate + diphosphate</text>
        <dbReference type="Rhea" id="RHEA:19949"/>
        <dbReference type="ChEBI" id="CHEBI:17836"/>
        <dbReference type="ChEBI" id="CHEBI:17839"/>
        <dbReference type="ChEBI" id="CHEBI:33019"/>
        <dbReference type="ChEBI" id="CHEBI:72950"/>
        <dbReference type="EC" id="2.5.1.15"/>
    </reaction>
</comment>
<dbReference type="EMBL" id="VSSQ01000008">
    <property type="protein sequence ID" value="MPL58808.1"/>
    <property type="molecule type" value="Genomic_DNA"/>
</dbReference>
<proteinExistence type="predicted"/>
<evidence type="ECO:0000259" key="9">
    <source>
        <dbReference type="PROSITE" id="PS50972"/>
    </source>
</evidence>
<evidence type="ECO:0000256" key="2">
    <source>
        <dbReference type="ARBA" id="ARBA00001946"/>
    </source>
</evidence>
<protein>
    <recommendedName>
        <fullName evidence="4">dihydropteroate synthase</fullName>
        <ecNumber evidence="4">2.5.1.15</ecNumber>
    </recommendedName>
</protein>
<dbReference type="InterPro" id="IPR011005">
    <property type="entry name" value="Dihydropteroate_synth-like_sf"/>
</dbReference>
<dbReference type="PROSITE" id="PS00793">
    <property type="entry name" value="DHPS_2"/>
    <property type="match status" value="1"/>
</dbReference>
<dbReference type="PANTHER" id="PTHR20941:SF1">
    <property type="entry name" value="FOLIC ACID SYNTHESIS PROTEIN FOL1"/>
    <property type="match status" value="1"/>
</dbReference>
<evidence type="ECO:0000256" key="5">
    <source>
        <dbReference type="ARBA" id="ARBA00022679"/>
    </source>
</evidence>
<dbReference type="Pfam" id="PF00809">
    <property type="entry name" value="Pterin_bind"/>
    <property type="match status" value="1"/>
</dbReference>
<evidence type="ECO:0000256" key="1">
    <source>
        <dbReference type="ARBA" id="ARBA00000012"/>
    </source>
</evidence>
<dbReference type="NCBIfam" id="TIGR01496">
    <property type="entry name" value="DHPS"/>
    <property type="match status" value="1"/>
</dbReference>
<feature type="domain" description="Pterin-binding" evidence="9">
    <location>
        <begin position="19"/>
        <end position="271"/>
    </location>
</feature>
<dbReference type="SUPFAM" id="SSF51717">
    <property type="entry name" value="Dihydropteroate synthetase-like"/>
    <property type="match status" value="1"/>
</dbReference>
<comment type="cofactor">
    <cofactor evidence="2">
        <name>Mg(2+)</name>
        <dbReference type="ChEBI" id="CHEBI:18420"/>
    </cofactor>
</comment>
<keyword evidence="8" id="KW-0289">Folate biosynthesis</keyword>
<dbReference type="GO" id="GO:0005829">
    <property type="term" value="C:cytosol"/>
    <property type="evidence" value="ECO:0007669"/>
    <property type="project" value="TreeGrafter"/>
</dbReference>
<dbReference type="GO" id="GO:0004156">
    <property type="term" value="F:dihydropteroate synthase activity"/>
    <property type="evidence" value="ECO:0007669"/>
    <property type="project" value="UniProtKB-EC"/>
</dbReference>
<dbReference type="AlphaFoldDB" id="A0A644SVS1"/>
<dbReference type="GO" id="GO:0046654">
    <property type="term" value="P:tetrahydrofolate biosynthetic process"/>
    <property type="evidence" value="ECO:0007669"/>
    <property type="project" value="TreeGrafter"/>
</dbReference>